<dbReference type="Proteomes" id="UP000054270">
    <property type="component" value="Unassembled WGS sequence"/>
</dbReference>
<evidence type="ECO:0000313" key="1">
    <source>
        <dbReference type="EMBL" id="KJA24800.1"/>
    </source>
</evidence>
<dbReference type="OrthoDB" id="3365698at2759"/>
<organism evidence="1 2">
    <name type="scientific">Hypholoma sublateritium (strain FD-334 SS-4)</name>
    <dbReference type="NCBI Taxonomy" id="945553"/>
    <lineage>
        <taxon>Eukaryota</taxon>
        <taxon>Fungi</taxon>
        <taxon>Dikarya</taxon>
        <taxon>Basidiomycota</taxon>
        <taxon>Agaricomycotina</taxon>
        <taxon>Agaricomycetes</taxon>
        <taxon>Agaricomycetidae</taxon>
        <taxon>Agaricales</taxon>
        <taxon>Agaricineae</taxon>
        <taxon>Strophariaceae</taxon>
        <taxon>Hypholoma</taxon>
    </lineage>
</organism>
<dbReference type="AlphaFoldDB" id="A0A0D2PZN3"/>
<protein>
    <submittedName>
        <fullName evidence="1">Uncharacterized protein</fullName>
    </submittedName>
</protein>
<name>A0A0D2PZN3_HYPSF</name>
<dbReference type="Gene3D" id="1.20.1280.50">
    <property type="match status" value="1"/>
</dbReference>
<accession>A0A0D2PZN3</accession>
<proteinExistence type="predicted"/>
<reference evidence="2" key="1">
    <citation type="submission" date="2014-04" db="EMBL/GenBank/DDBJ databases">
        <title>Evolutionary Origins and Diversification of the Mycorrhizal Mutualists.</title>
        <authorList>
            <consortium name="DOE Joint Genome Institute"/>
            <consortium name="Mycorrhizal Genomics Consortium"/>
            <person name="Kohler A."/>
            <person name="Kuo A."/>
            <person name="Nagy L.G."/>
            <person name="Floudas D."/>
            <person name="Copeland A."/>
            <person name="Barry K.W."/>
            <person name="Cichocki N."/>
            <person name="Veneault-Fourrey C."/>
            <person name="LaButti K."/>
            <person name="Lindquist E.A."/>
            <person name="Lipzen A."/>
            <person name="Lundell T."/>
            <person name="Morin E."/>
            <person name="Murat C."/>
            <person name="Riley R."/>
            <person name="Ohm R."/>
            <person name="Sun H."/>
            <person name="Tunlid A."/>
            <person name="Henrissat B."/>
            <person name="Grigoriev I.V."/>
            <person name="Hibbett D.S."/>
            <person name="Martin F."/>
        </authorList>
    </citation>
    <scope>NUCLEOTIDE SEQUENCE [LARGE SCALE GENOMIC DNA]</scope>
    <source>
        <strain evidence="2">FD-334 SS-4</strain>
    </source>
</reference>
<sequence>MSEDPLSSPIYTINDDILLYIFTFNADMFSDDNALPTTRMTSQVCRHWRDLMLESPSLWAKLIDLDHMSISRTREWLEELFQRSGDAPLWIRAKSATTCTTPRVRRALYSRPFFRDLISKNWHRIQKLIFSTHSGFWFPRSTMCLPAPQLEHCEASVHSQQGVAPISNSNPLFANHAPMLRSIYLKCLLVNRQAPWLGHLHSIVLDESYNVPNALAILSAAGSLQRLKIKNNIYDYPDVTASTFPIASLPHLKSLEYNGGNVPVIAELLDHIEIPVNCSLCIQITGCYDTTLANFRIPSIINIFTRHAECALQTHIFDDIVFNYQRKSCISFACRATRPVPCSLRISLPLFDDADSNVLEIFSKRLIQLDLTSVKTLTFTADHQFPPWFGEFFSGLQSVETMHTDLQTLSHMARLQTKYASNTPKKPSILFPALKVIDIDDDRRSSQSTLSDNHAITALLLSRLHEGHPVATFGMPTHLPLHASTNLDALSELKGPAVLHNLSAMEDIVEYTGGSGAVEKAIDTV</sequence>
<evidence type="ECO:0000313" key="2">
    <source>
        <dbReference type="Proteomes" id="UP000054270"/>
    </source>
</evidence>
<keyword evidence="2" id="KW-1185">Reference proteome</keyword>
<gene>
    <name evidence="1" type="ORF">HYPSUDRAFT_200349</name>
</gene>
<dbReference type="EMBL" id="KN817535">
    <property type="protein sequence ID" value="KJA24800.1"/>
    <property type="molecule type" value="Genomic_DNA"/>
</dbReference>